<dbReference type="Pfam" id="PF12922">
    <property type="entry name" value="Cnd1_N"/>
    <property type="match status" value="1"/>
</dbReference>
<dbReference type="InterPro" id="IPR026971">
    <property type="entry name" value="CND1/NCAPD3"/>
</dbReference>
<dbReference type="InterPro" id="IPR007673">
    <property type="entry name" value="Condensin_cplx_su1"/>
</dbReference>
<dbReference type="InterPro" id="IPR032682">
    <property type="entry name" value="Cnd1_C"/>
</dbReference>
<dbReference type="InterPro" id="IPR031314">
    <property type="entry name" value="DNK_dom"/>
</dbReference>
<dbReference type="InterPro" id="IPR027417">
    <property type="entry name" value="P-loop_NTPase"/>
</dbReference>
<evidence type="ECO:0000256" key="4">
    <source>
        <dbReference type="ARBA" id="ARBA00022618"/>
    </source>
</evidence>
<dbReference type="GO" id="GO:0042393">
    <property type="term" value="F:histone binding"/>
    <property type="evidence" value="ECO:0007669"/>
    <property type="project" value="TreeGrafter"/>
</dbReference>
<evidence type="ECO:0008006" key="14">
    <source>
        <dbReference type="Google" id="ProtNLM"/>
    </source>
</evidence>
<evidence type="ECO:0000256" key="8">
    <source>
        <dbReference type="SAM" id="Coils"/>
    </source>
</evidence>
<feature type="compositionally biased region" description="Low complexity" evidence="9">
    <location>
        <begin position="1457"/>
        <end position="1471"/>
    </location>
</feature>
<dbReference type="SUPFAM" id="SSF52540">
    <property type="entry name" value="P-loop containing nucleoside triphosphate hydrolases"/>
    <property type="match status" value="1"/>
</dbReference>
<evidence type="ECO:0000259" key="11">
    <source>
        <dbReference type="Pfam" id="PF12717"/>
    </source>
</evidence>
<organism evidence="13">
    <name type="scientific">Anopheles atroparvus</name>
    <name type="common">European mosquito</name>
    <dbReference type="NCBI Taxonomy" id="41427"/>
    <lineage>
        <taxon>Eukaryota</taxon>
        <taxon>Metazoa</taxon>
        <taxon>Ecdysozoa</taxon>
        <taxon>Arthropoda</taxon>
        <taxon>Hexapoda</taxon>
        <taxon>Insecta</taxon>
        <taxon>Pterygota</taxon>
        <taxon>Neoptera</taxon>
        <taxon>Endopterygota</taxon>
        <taxon>Diptera</taxon>
        <taxon>Nematocera</taxon>
        <taxon>Culicoidea</taxon>
        <taxon>Culicidae</taxon>
        <taxon>Anophelinae</taxon>
        <taxon>Anopheles</taxon>
    </lineage>
</organism>
<feature type="domain" description="Deoxynucleoside kinase" evidence="10">
    <location>
        <begin position="20"/>
        <end position="140"/>
    </location>
</feature>
<evidence type="ECO:0000256" key="5">
    <source>
        <dbReference type="ARBA" id="ARBA00022776"/>
    </source>
</evidence>
<evidence type="ECO:0000256" key="1">
    <source>
        <dbReference type="ARBA" id="ARBA00004123"/>
    </source>
</evidence>
<dbReference type="GO" id="GO:0010032">
    <property type="term" value="P:meiotic chromosome condensation"/>
    <property type="evidence" value="ECO:0007669"/>
    <property type="project" value="TreeGrafter"/>
</dbReference>
<dbReference type="GO" id="GO:0051301">
    <property type="term" value="P:cell division"/>
    <property type="evidence" value="ECO:0007669"/>
    <property type="project" value="UniProtKB-KW"/>
</dbReference>
<evidence type="ECO:0000259" key="12">
    <source>
        <dbReference type="Pfam" id="PF12922"/>
    </source>
</evidence>
<evidence type="ECO:0000259" key="10">
    <source>
        <dbReference type="Pfam" id="PF01712"/>
    </source>
</evidence>
<dbReference type="GO" id="GO:0007076">
    <property type="term" value="P:mitotic chromosome condensation"/>
    <property type="evidence" value="ECO:0007669"/>
    <property type="project" value="InterPro"/>
</dbReference>
<dbReference type="Pfam" id="PF12717">
    <property type="entry name" value="Cnd1"/>
    <property type="match status" value="1"/>
</dbReference>
<dbReference type="GO" id="GO:0000796">
    <property type="term" value="C:condensin complex"/>
    <property type="evidence" value="ECO:0007669"/>
    <property type="project" value="TreeGrafter"/>
</dbReference>
<feature type="domain" description="Condensin complex subunit 1 C-terminal" evidence="11">
    <location>
        <begin position="1212"/>
        <end position="1372"/>
    </location>
</feature>
<reference evidence="13" key="1">
    <citation type="submission" date="2022-08" db="UniProtKB">
        <authorList>
            <consortium name="EnsemblMetazoa"/>
        </authorList>
    </citation>
    <scope>IDENTIFICATION</scope>
    <source>
        <strain evidence="13">EBRO</strain>
    </source>
</reference>
<name>A0A182IV77_ANOAO</name>
<evidence type="ECO:0000313" key="13">
    <source>
        <dbReference type="EnsemblMetazoa" id="AATE006110-PA.1"/>
    </source>
</evidence>
<dbReference type="InterPro" id="IPR024324">
    <property type="entry name" value="Condensin_cplx_su1_N"/>
</dbReference>
<dbReference type="Gene3D" id="3.40.50.300">
    <property type="entry name" value="P-loop containing nucleotide triphosphate hydrolases"/>
    <property type="match status" value="1"/>
</dbReference>
<keyword evidence="7" id="KW-0131">Cell cycle</keyword>
<feature type="region of interest" description="Disordered" evidence="9">
    <location>
        <begin position="1441"/>
        <end position="1528"/>
    </location>
</feature>
<dbReference type="PANTHER" id="PTHR14222:SF2">
    <property type="entry name" value="CONDENSIN COMPLEX SUBUNIT 1"/>
    <property type="match status" value="1"/>
</dbReference>
<dbReference type="Pfam" id="PF01712">
    <property type="entry name" value="dNK"/>
    <property type="match status" value="1"/>
</dbReference>
<proteinExistence type="predicted"/>
<feature type="compositionally biased region" description="Basic residues" evidence="9">
    <location>
        <begin position="1552"/>
        <end position="1562"/>
    </location>
</feature>
<dbReference type="InterPro" id="IPR016024">
    <property type="entry name" value="ARM-type_fold"/>
</dbReference>
<evidence type="ECO:0000256" key="3">
    <source>
        <dbReference type="ARBA" id="ARBA00022454"/>
    </source>
</evidence>
<keyword evidence="8" id="KW-0175">Coiled coil</keyword>
<dbReference type="STRING" id="41427.A0A182IV77"/>
<feature type="compositionally biased region" description="Basic residues" evidence="9">
    <location>
        <begin position="1478"/>
        <end position="1497"/>
    </location>
</feature>
<dbReference type="PIRSF" id="PIRSF017127">
    <property type="entry name" value="Condensin_D2"/>
    <property type="match status" value="1"/>
</dbReference>
<keyword evidence="3" id="KW-0158">Chromosome</keyword>
<dbReference type="EnsemblMetazoa" id="AATE006110-RA">
    <property type="protein sequence ID" value="AATE006110-PA.1"/>
    <property type="gene ID" value="AATE006110"/>
</dbReference>
<protein>
    <recommendedName>
        <fullName evidence="14">Condensin complex subunit 1</fullName>
    </recommendedName>
</protein>
<feature type="domain" description="Condensin complex subunit 1 N-terminal" evidence="12">
    <location>
        <begin position="178"/>
        <end position="336"/>
    </location>
</feature>
<feature type="compositionally biased region" description="Polar residues" evidence="9">
    <location>
        <begin position="991"/>
        <end position="1000"/>
    </location>
</feature>
<dbReference type="PANTHER" id="PTHR14222">
    <property type="entry name" value="CONDENSIN"/>
    <property type="match status" value="1"/>
</dbReference>
<feature type="coiled-coil region" evidence="8">
    <location>
        <begin position="540"/>
        <end position="574"/>
    </location>
</feature>
<feature type="region of interest" description="Disordered" evidence="9">
    <location>
        <begin position="1102"/>
        <end position="1126"/>
    </location>
</feature>
<dbReference type="SUPFAM" id="SSF48371">
    <property type="entry name" value="ARM repeat"/>
    <property type="match status" value="1"/>
</dbReference>
<dbReference type="GO" id="GO:0005634">
    <property type="term" value="C:nucleus"/>
    <property type="evidence" value="ECO:0007669"/>
    <property type="project" value="UniProtKB-SubCell"/>
</dbReference>
<sequence>MPPIANEKLGSNGKKPFTVFVEGNIGSGKTTFLNHFQKFDDVCLLTEPVEKWRNCGGVNLLDLMYKESHRWAMPFQTYVTLTMLDMHTFKTDKSVKLMERSLFSARNCFVESMLASGSLHRGMYNVLQEWYEFITCNIHIQADLIASRNGLLEPFGIFDHFDTFYSVIDNGKQLSGAQLLRAYDQLYGAIDRLGNIMADTLSHKEIEQSDRLALLNSVKMLAFLMNGIVKEIDAHVNAANEKVMVKKSKKQPANEQLELLDWDNKRYQCIVQLYNLMQLPLEKLWDPPVCEESFVDVVCDICYRTLEQSYVRNRSAADSVFQILGTAIKRYNHSLSFPVRILQILEHVEAAIPSIAAGVLLLYEEFGIATVYPVIIKEIIERLSIDAADVQTARFFSQFLVELGTSAPKLMIPHLSTLSEELLSLESYTLRNCVLQIMGEAIVSELTSEDLSDELKETRDEFLDDLLNHMMDVSAHVRSKVLQIWLHLKEQNAVPLAWIHKVLQVAVERLEDKGLIVRKQTIALIKAFLEHNPFSAKLSLAELRSQYEEEDKQLQEIRSRLVEQDTKMKAIEEEWEDIVVQMYPSVTELFDKEPEDIESATAEDVKQLSESVVTLLKEEKYPELVRLVQRADYALGNREERKEMNFEHQCMYYIMLMKNYYIHSHVDATLNDEFQKKENSVNFLQDSIHFSELISDAVPKLLDMLMSKAQTDVHGAIDFFTSAYLFGIKGTEQGMQQMLFLVWSNDKEKRENVTAAYKRILFETNLQGRAHTVKVVRNLSQFLTNLTVGHYTAMEVLVQEWVEHGDIDAQMIQVLFEIYTMKLEQVTIEESRQALQLLVMVSAAKPSVVTANVKLLETIGFEERGRSDPRVFVATLELLMNSVVLPTNTSKHYKRYEHTAPTVQTVIEIFVKLFFASAVHNFDDIGTKVFDFFYKMVKSPDVLSQSVLVALFERLKKLSEQMQVSPDEGDDARNTISSQIPGATQERESRIASSQPGDTQIGQSSAQVLLRIPNFLASRFVFTIGYVAMREMIYLDIDVYSNMKYRQELKEELKNQKKKNAALASHQNNPPSRASSAAASANGKRKTLSLDVSASNALKRLSGSTGAGGGGQQEQAEPEEELLSGATAEDTVAEEINYICENEMLYARNSLLNRLIPTVLEVCKYPNRFRDELLQKSAVLTLIRLMAVSSKFCEDNMPFLMNIFKHTKCANIKCSIVIGLSDFTFRFPNVIEPWTNHMYATLHEKDVELRLTAVKMMSHLILHEMIRVKGQISELALCIVDPVDEIRTITEQFFKEIAHKSNILYNVLPDIISRLSDSNLQLQEEKYHIIMRYIIGLINKDKQIESLVEKLCLRFRVTNEVRQWRDIAFCLSLLSYNEKTIKKLMENVGCFKDKVQHEEIYQAFRTIISNTNKLAKPELKSVVVEFETRLKECLAVRDGNAEAGGSAASDDEDADGEVASTSGASSFSRRSGPGKGRTSSRGKPNQKGKTPARRGGKARGAGKQLSSEDTSDSEEENLPPAASSRAAARARINKKITKVIESDNSDIEPDTRRKKRQMLTEN</sequence>
<feature type="region of interest" description="Disordered" evidence="9">
    <location>
        <begin position="1056"/>
        <end position="1081"/>
    </location>
</feature>
<dbReference type="VEuPathDB" id="VectorBase:AATE006110"/>
<evidence type="ECO:0000256" key="9">
    <source>
        <dbReference type="SAM" id="MobiDB-lite"/>
    </source>
</evidence>
<accession>A0A182IV77</accession>
<feature type="region of interest" description="Disordered" evidence="9">
    <location>
        <begin position="1542"/>
        <end position="1562"/>
    </location>
</feature>
<evidence type="ECO:0000256" key="7">
    <source>
        <dbReference type="ARBA" id="ARBA00023306"/>
    </source>
</evidence>
<comment type="subcellular location">
    <subcellularLocation>
        <location evidence="2">Chromosome</location>
    </subcellularLocation>
    <subcellularLocation>
        <location evidence="1">Nucleus</location>
    </subcellularLocation>
</comment>
<evidence type="ECO:0000256" key="6">
    <source>
        <dbReference type="ARBA" id="ARBA00023242"/>
    </source>
</evidence>
<keyword evidence="4" id="KW-0132">Cell division</keyword>
<evidence type="ECO:0000256" key="2">
    <source>
        <dbReference type="ARBA" id="ARBA00004286"/>
    </source>
</evidence>
<feature type="region of interest" description="Disordered" evidence="9">
    <location>
        <begin position="963"/>
        <end position="1000"/>
    </location>
</feature>
<keyword evidence="6" id="KW-0539">Nucleus</keyword>
<dbReference type="GO" id="GO:0000779">
    <property type="term" value="C:condensed chromosome, centromeric region"/>
    <property type="evidence" value="ECO:0007669"/>
    <property type="project" value="TreeGrafter"/>
</dbReference>
<keyword evidence="5" id="KW-0498">Mitosis</keyword>